<gene>
    <name evidence="3" type="ORF">CLF_100586</name>
</gene>
<dbReference type="Pfam" id="PF16087">
    <property type="entry name" value="DUF4817"/>
    <property type="match status" value="1"/>
</dbReference>
<feature type="transmembrane region" description="Helical" evidence="1">
    <location>
        <begin position="535"/>
        <end position="560"/>
    </location>
</feature>
<protein>
    <recommendedName>
        <fullName evidence="2">DUF4817 domain-containing protein</fullName>
    </recommendedName>
</protein>
<dbReference type="Gene3D" id="3.30.420.10">
    <property type="entry name" value="Ribonuclease H-like superfamily/Ribonuclease H"/>
    <property type="match status" value="1"/>
</dbReference>
<evidence type="ECO:0000259" key="2">
    <source>
        <dbReference type="Pfam" id="PF16087"/>
    </source>
</evidence>
<keyword evidence="1" id="KW-0812">Transmembrane</keyword>
<accession>G7Y3T0</accession>
<dbReference type="PANTHER" id="PTHR47326">
    <property type="entry name" value="TRANSPOSABLE ELEMENT TC3 TRANSPOSASE-LIKE PROTEIN"/>
    <property type="match status" value="1"/>
</dbReference>
<dbReference type="EMBL" id="DF142846">
    <property type="protein sequence ID" value="GAA47616.1"/>
    <property type="molecule type" value="Genomic_DNA"/>
</dbReference>
<keyword evidence="1" id="KW-0472">Membrane</keyword>
<evidence type="ECO:0000313" key="4">
    <source>
        <dbReference type="Proteomes" id="UP000008909"/>
    </source>
</evidence>
<organism evidence="3 4">
    <name type="scientific">Clonorchis sinensis</name>
    <name type="common">Chinese liver fluke</name>
    <dbReference type="NCBI Taxonomy" id="79923"/>
    <lineage>
        <taxon>Eukaryota</taxon>
        <taxon>Metazoa</taxon>
        <taxon>Spiralia</taxon>
        <taxon>Lophotrochozoa</taxon>
        <taxon>Platyhelminthes</taxon>
        <taxon>Trematoda</taxon>
        <taxon>Digenea</taxon>
        <taxon>Opisthorchiida</taxon>
        <taxon>Opisthorchiata</taxon>
        <taxon>Opisthorchiidae</taxon>
        <taxon>Clonorchis</taxon>
    </lineage>
</organism>
<dbReference type="GO" id="GO:0003676">
    <property type="term" value="F:nucleic acid binding"/>
    <property type="evidence" value="ECO:0007669"/>
    <property type="project" value="InterPro"/>
</dbReference>
<dbReference type="InterPro" id="IPR032135">
    <property type="entry name" value="DUF4817"/>
</dbReference>
<keyword evidence="1" id="KW-1133">Transmembrane helix</keyword>
<dbReference type="Proteomes" id="UP000008909">
    <property type="component" value="Unassembled WGS sequence"/>
</dbReference>
<feature type="domain" description="DUF4817" evidence="2">
    <location>
        <begin position="6"/>
        <end position="56"/>
    </location>
</feature>
<dbReference type="PANTHER" id="PTHR47326:SF1">
    <property type="entry name" value="HTH PSQ-TYPE DOMAIN-CONTAINING PROTEIN"/>
    <property type="match status" value="1"/>
</dbReference>
<dbReference type="InterPro" id="IPR036397">
    <property type="entry name" value="RNaseH_sf"/>
</dbReference>
<reference evidence="3" key="1">
    <citation type="journal article" date="2011" name="Genome Biol.">
        <title>The draft genome of the carcinogenic human liver fluke Clonorchis sinensis.</title>
        <authorList>
            <person name="Wang X."/>
            <person name="Chen W."/>
            <person name="Huang Y."/>
            <person name="Sun J."/>
            <person name="Men J."/>
            <person name="Liu H."/>
            <person name="Luo F."/>
            <person name="Guo L."/>
            <person name="Lv X."/>
            <person name="Deng C."/>
            <person name="Zhou C."/>
            <person name="Fan Y."/>
            <person name="Li X."/>
            <person name="Huang L."/>
            <person name="Hu Y."/>
            <person name="Liang C."/>
            <person name="Hu X."/>
            <person name="Xu J."/>
            <person name="Yu X."/>
        </authorList>
    </citation>
    <scope>NUCLEOTIDE SEQUENCE [LARGE SCALE GENOMIC DNA]</scope>
    <source>
        <strain evidence="3">Henan</strain>
    </source>
</reference>
<reference key="2">
    <citation type="submission" date="2011-10" db="EMBL/GenBank/DDBJ databases">
        <title>The genome and transcriptome sequence of Clonorchis sinensis provide insights into the carcinogenic liver fluke.</title>
        <authorList>
            <person name="Wang X."/>
            <person name="Huang Y."/>
            <person name="Chen W."/>
            <person name="Liu H."/>
            <person name="Guo L."/>
            <person name="Chen Y."/>
            <person name="Luo F."/>
            <person name="Zhou W."/>
            <person name="Sun J."/>
            <person name="Mao Q."/>
            <person name="Liang P."/>
            <person name="Zhou C."/>
            <person name="Tian Y."/>
            <person name="Men J."/>
            <person name="Lv X."/>
            <person name="Huang L."/>
            <person name="Zhou J."/>
            <person name="Hu Y."/>
            <person name="Li R."/>
            <person name="Zhang F."/>
            <person name="Lei H."/>
            <person name="Li X."/>
            <person name="Hu X."/>
            <person name="Liang C."/>
            <person name="Xu J."/>
            <person name="Wu Z."/>
            <person name="Yu X."/>
        </authorList>
    </citation>
    <scope>NUCLEOTIDE SEQUENCE</scope>
    <source>
        <strain>Henan</strain>
    </source>
</reference>
<keyword evidence="4" id="KW-1185">Reference proteome</keyword>
<proteinExistence type="predicted"/>
<dbReference type="AlphaFoldDB" id="G7Y3T0"/>
<sequence length="671" mass="75876">MDVSTRIEIVKLYYSLGESATATLRGYKTKHGLIKDPFTVSTITRLVAKFEFTGSVLDFPGKGRKSLSDERAPIVQNAVEQLQSQSTMASPSITQCLLRPFFFDATVSGDIYLHMLQTHVIPQLKQHKKSSTVFQQDSATPHYSNQVRTYLREQFSDERVIARGFPNFLPARSPDLTPLDYWFWGMIKARVYRENKPKNLVELRARIEEECARYWINEPKLRGESSELNVEDAVCQFCPNVGCYVVRRKIQEDDDESGQSGTTMVPHTTTMSTTLATSQINSTEYTTETNGTIGVENGTHEEQINYRMYMSCDYWASLPRPEEIMSYLDCVMIGKRDKYYLFIYEPRFEASRFPIVDCVDANFLAWIPNGTQLLGLELGFPMKSIPPYLFRYHQRIMEETQYICIDGSSLENKSIPFADTERFASNKLAQVVFRKDSLRRDRRPPRGLEAPNRKDFQSDEDTIACPHIVHPLPANITPDADCQFSPSGLPTTSDRVDPTQAIKRCPFRIHTKEKAVRRRKPNTGLLEELRVPPAFLSACLIVVVLLLTLGIVTAFCIMNAEKLMLCKTRSHKRREREAAVASELAEQAAKEAAAAATVDVQERQPNSWHPIYGRFGMVPPTMGGAFGAFAARPLDAVTNQQQFGNMTANPGNAPRPTGMGYYIAQPNAVHH</sequence>
<name>G7Y3T0_CLOSI</name>
<evidence type="ECO:0000313" key="3">
    <source>
        <dbReference type="EMBL" id="GAA47616.1"/>
    </source>
</evidence>
<evidence type="ECO:0000256" key="1">
    <source>
        <dbReference type="SAM" id="Phobius"/>
    </source>
</evidence>